<evidence type="ECO:0000256" key="2">
    <source>
        <dbReference type="ARBA" id="ARBA00022801"/>
    </source>
</evidence>
<comment type="caution">
    <text evidence="6">The sequence shown here is derived from an EMBL/GenBank/DDBJ whole genome shotgun (WGS) entry which is preliminary data.</text>
</comment>
<evidence type="ECO:0000259" key="4">
    <source>
        <dbReference type="Pfam" id="PF01048"/>
    </source>
</evidence>
<reference evidence="6 7" key="1">
    <citation type="submission" date="2019-12" db="EMBL/GenBank/DDBJ databases">
        <title>Litoreibacter badius sp. nov., a novel bacteriochlorophyll a-containing bacterium in the genus Litoreibacter.</title>
        <authorList>
            <person name="Kanamuro M."/>
            <person name="Takabe Y."/>
            <person name="Mori K."/>
            <person name="Takaichi S."/>
            <person name="Hanada S."/>
        </authorList>
    </citation>
    <scope>NUCLEOTIDE SEQUENCE [LARGE SCALE GENOMIC DNA]</scope>
    <source>
        <strain evidence="6 7">K6</strain>
    </source>
</reference>
<evidence type="ECO:0000256" key="1">
    <source>
        <dbReference type="ARBA" id="ARBA00022723"/>
    </source>
</evidence>
<keyword evidence="1" id="KW-0479">Metal-binding</keyword>
<dbReference type="GO" id="GO:0046872">
    <property type="term" value="F:metal ion binding"/>
    <property type="evidence" value="ECO:0007669"/>
    <property type="project" value="UniProtKB-KW"/>
</dbReference>
<proteinExistence type="predicted"/>
<dbReference type="PANTHER" id="PTHR11845">
    <property type="entry name" value="5'-DEOXYNUCLEOTIDASE HDDC2"/>
    <property type="match status" value="1"/>
</dbReference>
<organism evidence="6 7">
    <name type="scientific">Litoreibacter roseus</name>
    <dbReference type="NCBI Taxonomy" id="2601869"/>
    <lineage>
        <taxon>Bacteria</taxon>
        <taxon>Pseudomonadati</taxon>
        <taxon>Pseudomonadota</taxon>
        <taxon>Alphaproteobacteria</taxon>
        <taxon>Rhodobacterales</taxon>
        <taxon>Roseobacteraceae</taxon>
        <taxon>Litoreibacter</taxon>
    </lineage>
</organism>
<dbReference type="InterPro" id="IPR000845">
    <property type="entry name" value="Nucleoside_phosphorylase_d"/>
</dbReference>
<evidence type="ECO:0000313" key="6">
    <source>
        <dbReference type="EMBL" id="GFE67001.1"/>
    </source>
</evidence>
<evidence type="ECO:0008006" key="8">
    <source>
        <dbReference type="Google" id="ProtNLM"/>
    </source>
</evidence>
<dbReference type="Pfam" id="PF13023">
    <property type="entry name" value="HD_3"/>
    <property type="match status" value="1"/>
</dbReference>
<dbReference type="Pfam" id="PF01048">
    <property type="entry name" value="PNP_UDP_1"/>
    <property type="match status" value="1"/>
</dbReference>
<evidence type="ECO:0000256" key="3">
    <source>
        <dbReference type="SAM" id="MobiDB-lite"/>
    </source>
</evidence>
<evidence type="ECO:0000313" key="7">
    <source>
        <dbReference type="Proteomes" id="UP000436822"/>
    </source>
</evidence>
<dbReference type="GO" id="GO:0005737">
    <property type="term" value="C:cytoplasm"/>
    <property type="evidence" value="ECO:0007669"/>
    <property type="project" value="TreeGrafter"/>
</dbReference>
<accession>A0A6N6JL07</accession>
<keyword evidence="2" id="KW-0378">Hydrolase</keyword>
<dbReference type="Gene3D" id="1.10.3210.10">
    <property type="entry name" value="Hypothetical protein af1432"/>
    <property type="match status" value="1"/>
</dbReference>
<feature type="region of interest" description="Disordered" evidence="3">
    <location>
        <begin position="290"/>
        <end position="335"/>
    </location>
</feature>
<dbReference type="SUPFAM" id="SSF109604">
    <property type="entry name" value="HD-domain/PDEase-like"/>
    <property type="match status" value="1"/>
</dbReference>
<dbReference type="SUPFAM" id="SSF52540">
    <property type="entry name" value="P-loop containing nucleoside triphosphate hydrolases"/>
    <property type="match status" value="1"/>
</dbReference>
<name>A0A6N6JL07_9RHOB</name>
<gene>
    <name evidence="6" type="ORF">KIN_40750</name>
</gene>
<sequence length="1120" mass="126752">MTGVDVVILVALSEEFDTFQKYDFYELGEKEELGPFSQYRFSFFDKHNVSRNGVVVLVNDMGSKIRDATIEACRQHGPRIVINAGISGRLNTDAKLGDLVIPSHINLYAERGAAVQSGKGYVLQAGGSAIPIERELRNSISEPQFLSKVGFPTFLDFCSIHGFHLTESDIEKTKAWITEGEVSQSPNAVVGPFAVGPLVGKAESFKLFLKGTDKNVLAIDMESGYVGDAIENMNRRTRPDFIAIRSVSDTGDQRKKEFDAVGSGAFRQWAMNNIVSILQKFIEHQYEFQDTKEAPSAKQDPPQSLEPSTEQLNLSSSHYADGYPGQNIDRSSLSDAKNSRFSNLRKKNNADQAPVTYEELIEELRSAPNGSLFLVEGAGGCGKSSMLRFVEDELNIADDAHKSIYINSRIVFEQMPERQADIAILDFFEKALQSYKDSDARLIVLFDELFGHPREEPIVEALLSVLDRMNGKAVLAFGFDHYETSKSKNGDKDGLYLYKKRYEAEFRLKNTNIFDRSKALPVIRGMLETGQDLDQSTTAEDIYGIALKLGFPYLNAFVVSLLLENRGKRLFEQSRSSTEFILHAMRDELKRREEKVKSGISFDDICVEALRVHIPELRRKGVSKDREWHRDYFDDNFAQFPKLVQTSFIANAVAHLMEFPPDGSHQLFKSLEIDHEDFYSIVFGCDVTSSIKDLLHNEELEERLLRSAVSICDKLKGPSLSFALYLAGRAVSPNGKSIAKDIFKLTDFLLENDLSETSAKDVRTISAVSNEDKFLRLATRTHFISAAYSGDADLTSEYIRRVINDPVEESLNRTFHLEYYGDHPARSFGSASISVRLELDETSEAWKRTRGVLQHRIRAAITQKTFSQVHKIHILTYFCILKSKHEQGLLSEWEVSEASEILQQLKNFLIDIGEQLTGFLHVLEHALQFDRYDLVDVIENLYKIKTIPRFGWVSRGFGTEVEGVETVGSHVLGSLILADILLPDLYPHMTLQEHYRVKDLLLTHDIGEAFVGDFHPSDQTKREEEKHAIALIDAMRVYGDYSNLRTFGERFEDFSEGTSQEARLAVAFDKLDAIFQALFYKEKFESTDEFQHFLSENFSRISDVKVRRFAQTILARAGVE</sequence>
<dbReference type="InterPro" id="IPR027417">
    <property type="entry name" value="P-loop_NTPase"/>
</dbReference>
<dbReference type="RefSeq" id="WP_159810574.1">
    <property type="nucleotide sequence ID" value="NZ_BLJE01000007.1"/>
</dbReference>
<dbReference type="PANTHER" id="PTHR11845:SF13">
    <property type="entry name" value="5'-DEOXYNUCLEOTIDASE HDDC2"/>
    <property type="match status" value="1"/>
</dbReference>
<feature type="domain" description="Nucleoside phosphorylase" evidence="4">
    <location>
        <begin position="6"/>
        <end position="283"/>
    </location>
</feature>
<feature type="compositionally biased region" description="Polar residues" evidence="3">
    <location>
        <begin position="301"/>
        <end position="318"/>
    </location>
</feature>
<evidence type="ECO:0000259" key="5">
    <source>
        <dbReference type="Pfam" id="PF13023"/>
    </source>
</evidence>
<dbReference type="SUPFAM" id="SSF53167">
    <property type="entry name" value="Purine and uridine phosphorylases"/>
    <property type="match status" value="1"/>
</dbReference>
<dbReference type="EMBL" id="BLJE01000007">
    <property type="protein sequence ID" value="GFE67001.1"/>
    <property type="molecule type" value="Genomic_DNA"/>
</dbReference>
<dbReference type="Gene3D" id="3.40.50.1580">
    <property type="entry name" value="Nucleoside phosphorylase domain"/>
    <property type="match status" value="1"/>
</dbReference>
<dbReference type="GO" id="GO:0002953">
    <property type="term" value="F:5'-deoxynucleotidase activity"/>
    <property type="evidence" value="ECO:0007669"/>
    <property type="project" value="InterPro"/>
</dbReference>
<dbReference type="OrthoDB" id="9796032at2"/>
<feature type="domain" description="HD" evidence="5">
    <location>
        <begin position="943"/>
        <end position="1099"/>
    </location>
</feature>
<dbReference type="InterPro" id="IPR035994">
    <property type="entry name" value="Nucleoside_phosphorylase_sf"/>
</dbReference>
<protein>
    <recommendedName>
        <fullName evidence="8">5'-methylthioadenosine/S-adenosylhomocysteine nucleosidase</fullName>
    </recommendedName>
</protein>
<dbReference type="InterPro" id="IPR039356">
    <property type="entry name" value="YfbR/HDDC2"/>
</dbReference>
<keyword evidence="7" id="KW-1185">Reference proteome</keyword>
<dbReference type="Proteomes" id="UP000436822">
    <property type="component" value="Unassembled WGS sequence"/>
</dbReference>
<dbReference type="GO" id="GO:0009116">
    <property type="term" value="P:nucleoside metabolic process"/>
    <property type="evidence" value="ECO:0007669"/>
    <property type="project" value="InterPro"/>
</dbReference>
<dbReference type="InterPro" id="IPR006674">
    <property type="entry name" value="HD_domain"/>
</dbReference>
<dbReference type="AlphaFoldDB" id="A0A6N6JL07"/>